<feature type="domain" description="Neutral/alkaline non-lysosomal ceramidase N-terminal" evidence="1">
    <location>
        <begin position="4"/>
        <end position="190"/>
    </location>
</feature>
<protein>
    <recommendedName>
        <fullName evidence="1">Neutral/alkaline non-lysosomal ceramidase N-terminal domain-containing protein</fullName>
    </recommendedName>
</protein>
<dbReference type="Pfam" id="PF04734">
    <property type="entry name" value="Ceramidase_alk"/>
    <property type="match status" value="1"/>
</dbReference>
<comment type="caution">
    <text evidence="2">The sequence shown here is derived from an EMBL/GenBank/DDBJ whole genome shotgun (WGS) entry which is preliminary data.</text>
</comment>
<feature type="non-terminal residue" evidence="2">
    <location>
        <position position="367"/>
    </location>
</feature>
<dbReference type="InterPro" id="IPR031329">
    <property type="entry name" value="NEUT/ALK_ceramidase_N"/>
</dbReference>
<reference evidence="2" key="1">
    <citation type="journal article" date="2015" name="Nature">
        <title>Complex archaea that bridge the gap between prokaryotes and eukaryotes.</title>
        <authorList>
            <person name="Spang A."/>
            <person name="Saw J.H."/>
            <person name="Jorgensen S.L."/>
            <person name="Zaremba-Niedzwiedzka K."/>
            <person name="Martijn J."/>
            <person name="Lind A.E."/>
            <person name="van Eijk R."/>
            <person name="Schleper C."/>
            <person name="Guy L."/>
            <person name="Ettema T.J."/>
        </authorList>
    </citation>
    <scope>NUCLEOTIDE SEQUENCE</scope>
</reference>
<evidence type="ECO:0000259" key="1">
    <source>
        <dbReference type="Pfam" id="PF04734"/>
    </source>
</evidence>
<proteinExistence type="predicted"/>
<dbReference type="EMBL" id="LAZR01061484">
    <property type="protein sequence ID" value="KKK63497.1"/>
    <property type="molecule type" value="Genomic_DNA"/>
</dbReference>
<feature type="non-terminal residue" evidence="2">
    <location>
        <position position="1"/>
    </location>
</feature>
<gene>
    <name evidence="2" type="ORF">LCGC14_2993680</name>
</gene>
<organism evidence="2">
    <name type="scientific">marine sediment metagenome</name>
    <dbReference type="NCBI Taxonomy" id="412755"/>
    <lineage>
        <taxon>unclassified sequences</taxon>
        <taxon>metagenomes</taxon>
        <taxon>ecological metagenomes</taxon>
    </lineage>
</organism>
<name>A0A0F8X331_9ZZZZ</name>
<accession>A0A0F8X331</accession>
<evidence type="ECO:0000313" key="2">
    <source>
        <dbReference type="EMBL" id="KKK63497.1"/>
    </source>
</evidence>
<dbReference type="AlphaFoldDB" id="A0A0F8X331"/>
<sequence length="367" mass="41013">GECSAGIHDDLFCRVLLLKDNTEELALVSMDLVGLDFTLLKNLRQTIQKNTGLSFQSMMLHCTHTHNSPVTMHYLRQNQLSRDHIWEKELGEKISGAISMARNNLLPVKKIGVSKGKVQIGINRRLSTRGGIIMSPNPEGAVDPYVDVLKIVSEKETSTILFTHAAHPVSVHGASTLMTADYPGYAVRTIRRLLGKDVFPIFFQGCCGNINSESVAGGFKEADRLGTILGREVVNTVCQIEDYPSNFALESYNKEVDLPLKDPPSAEEAERILHDMEKGIGLPHRFTQFHRQEMLFWAKDLVKLARRGKRDYSLPTAIQIFTLGGKIAIIGLSHEVFVDYQLRIKKQSPFLRTFVFGYTNGVAGYIP</sequence>